<gene>
    <name evidence="2" type="ORF">CRE_20218</name>
</gene>
<organism evidence="3">
    <name type="scientific">Caenorhabditis remanei</name>
    <name type="common">Caenorhabditis vulgaris</name>
    <dbReference type="NCBI Taxonomy" id="31234"/>
    <lineage>
        <taxon>Eukaryota</taxon>
        <taxon>Metazoa</taxon>
        <taxon>Ecdysozoa</taxon>
        <taxon>Nematoda</taxon>
        <taxon>Chromadorea</taxon>
        <taxon>Rhabditida</taxon>
        <taxon>Rhabditina</taxon>
        <taxon>Rhabditomorpha</taxon>
        <taxon>Rhabditoidea</taxon>
        <taxon>Rhabditidae</taxon>
        <taxon>Peloderinae</taxon>
        <taxon>Caenorhabditis</taxon>
    </lineage>
</organism>
<sequence length="329" mass="38842">MHYAGSRNQLVSKIGEFIMLASESVQDESQVTPEEKTIRLMMRYRHLYAPWDISPQDAIKEEKSLDKGKRVLNQLDTKMTEFDRWRSQNVDLPEEIKEMVDHVESEIKREREKLERANKQFVLPPGTQEDYEQETKEHVAIGIARMQEVRMRSTIAIQDIINYWEEIRRGYEATQKRKLLELERRQKEESTRLRREGERKVNHFVRPSFGKGNNSIHVRPVNIHNWRSVESYLRSFGEVTASKLHGSYAFVDYSSTETAKFVRNLRQFICNGETIYVNYAINNWKEYCERARRGWQINPPIGNEGLSVSNPASAPTSWHDHQRMLTRPQ</sequence>
<dbReference type="InterPro" id="IPR012677">
    <property type="entry name" value="Nucleotide-bd_a/b_plait_sf"/>
</dbReference>
<evidence type="ECO:0000313" key="3">
    <source>
        <dbReference type="Proteomes" id="UP000008281"/>
    </source>
</evidence>
<proteinExistence type="predicted"/>
<evidence type="ECO:0008006" key="4">
    <source>
        <dbReference type="Google" id="ProtNLM"/>
    </source>
</evidence>
<name>E3MCQ6_CAERE</name>
<dbReference type="Proteomes" id="UP000008281">
    <property type="component" value="Unassembled WGS sequence"/>
</dbReference>
<evidence type="ECO:0000313" key="2">
    <source>
        <dbReference type="EMBL" id="EFO98602.1"/>
    </source>
</evidence>
<dbReference type="SUPFAM" id="SSF54928">
    <property type="entry name" value="RNA-binding domain, RBD"/>
    <property type="match status" value="1"/>
</dbReference>
<reference evidence="2" key="1">
    <citation type="submission" date="2007-07" db="EMBL/GenBank/DDBJ databases">
        <title>PCAP assembly of the Caenorhabditis remanei genome.</title>
        <authorList>
            <consortium name="The Caenorhabditis remanei Sequencing Consortium"/>
            <person name="Wilson R.K."/>
        </authorList>
    </citation>
    <scope>NUCLEOTIDE SEQUENCE [LARGE SCALE GENOMIC DNA]</scope>
    <source>
        <strain evidence="2">PB4641</strain>
    </source>
</reference>
<accession>E3MCQ6</accession>
<feature type="region of interest" description="Disordered" evidence="1">
    <location>
        <begin position="306"/>
        <end position="329"/>
    </location>
</feature>
<dbReference type="AlphaFoldDB" id="E3MCQ6"/>
<evidence type="ECO:0000256" key="1">
    <source>
        <dbReference type="SAM" id="MobiDB-lite"/>
    </source>
</evidence>
<dbReference type="HOGENOM" id="CLU_845279_0_0_1"/>
<dbReference type="Gene3D" id="3.30.70.330">
    <property type="match status" value="1"/>
</dbReference>
<protein>
    <recommendedName>
        <fullName evidence="4">RRM domain-containing protein</fullName>
    </recommendedName>
</protein>
<dbReference type="InParanoid" id="E3MCQ6"/>
<keyword evidence="3" id="KW-1185">Reference proteome</keyword>
<feature type="compositionally biased region" description="Polar residues" evidence="1">
    <location>
        <begin position="306"/>
        <end position="316"/>
    </location>
</feature>
<dbReference type="GO" id="GO:0003676">
    <property type="term" value="F:nucleic acid binding"/>
    <property type="evidence" value="ECO:0007669"/>
    <property type="project" value="InterPro"/>
</dbReference>
<dbReference type="InterPro" id="IPR035979">
    <property type="entry name" value="RBD_domain_sf"/>
</dbReference>
<dbReference type="EMBL" id="DS268435">
    <property type="protein sequence ID" value="EFO98602.1"/>
    <property type="molecule type" value="Genomic_DNA"/>
</dbReference>